<dbReference type="Pfam" id="PF01433">
    <property type="entry name" value="Peptidase_M1"/>
    <property type="match status" value="1"/>
</dbReference>
<evidence type="ECO:0000256" key="3">
    <source>
        <dbReference type="ARBA" id="ARBA00022438"/>
    </source>
</evidence>
<dbReference type="OrthoDB" id="139771at2157"/>
<evidence type="ECO:0000256" key="5">
    <source>
        <dbReference type="ARBA" id="ARBA00022670"/>
    </source>
</evidence>
<name>A0A1V0N3A8_9ARCH</name>
<protein>
    <recommendedName>
        <fullName evidence="14">Aminopeptidase</fullName>
        <ecNumber evidence="14">3.4.11.-</ecNumber>
    </recommendedName>
</protein>
<evidence type="ECO:0000256" key="12">
    <source>
        <dbReference type="PIRSR" id="PIRSR634016-3"/>
    </source>
</evidence>
<evidence type="ECO:0000313" key="19">
    <source>
        <dbReference type="Proteomes" id="UP000192050"/>
    </source>
</evidence>
<dbReference type="InterPro" id="IPR045357">
    <property type="entry name" value="Aminopeptidase_N-like_N"/>
</dbReference>
<evidence type="ECO:0000256" key="8">
    <source>
        <dbReference type="ARBA" id="ARBA00022833"/>
    </source>
</evidence>
<feature type="binding site" evidence="12">
    <location>
        <position position="279"/>
    </location>
    <ligand>
        <name>Zn(2+)</name>
        <dbReference type="ChEBI" id="CHEBI:29105"/>
        <note>catalytic</note>
    </ligand>
</feature>
<dbReference type="AlphaFoldDB" id="A0A1V0N3A8"/>
<dbReference type="InterPro" id="IPR001930">
    <property type="entry name" value="Peptidase_M1"/>
</dbReference>
<comment type="function">
    <text evidence="10">Proteases F1, F2 and F3 degrade oligopeptides produced by Tricorn (themselves probably produced by the proteasome), yielding free amino acids.</text>
</comment>
<sequence>MQIYNYSLDLDINSKNYTYTCHETIKFNGNEEKLILNSVNLKIKRIKVNNSIKNFKEFIKNQEIVVDGIITKDSVAEIDFSGEIPEELQGFYRAHTEEGDMFTTQFESTGARRFFPCIDNPSYKAAFDITVRVDEGLEAISNMPVETKENVDGKTVIKFMQTPVMSTYLLYLGIGKFDERSLEFNGNKKLILAAQKGHLTESNYPLEIGKKAIEFYQDYFGIDYPLPKEHLISVPEFAAGAMENWGAITFREIYLNISSSTGSSVKKAVGEVIAHELAHQWFGDLVTMNWWDDLWLNESFATFMSYKAMNKLEVDYDMFADFLVSETAGALEGDSLVNSHPIEVEVKHPDDISQIFDEISYGKGGSILRMINAFVTDDVFKKGLHLYLENFKYKNASGSDLWEFIAKVSDRPVRKVMESFIQNVGYPIIEAKEEGGKIKLTQYRFLLNGKKQNVQWKIPLTAKYAGEVKSILFDSESMEIDLQGFIKLNDSETGFYRVLYSDSLYENIIKNIAILDNKDIFGLLNDSHAFLMAGKLTLKEYLSRISKFMELNDSLIIREVSNELFSLYLVDPENSEILGANMEYLADKLKILGDKQKSENINVSLARGIVANRFATINRGYAEELSKFAGSLDQVDPDMRLAVLTSYAIVHNDAEKMLDMLSKFKQDEDKVKTIQAMAMLTGDNNFDAVEKAISERKIKAQDSLRYYMLAAANPGAKEYIYNNLENIMEKIQAIFAGSGYSSRVIEMVVPFIGLNHMEEIEGKLAKINIQEISRGIKKGMEYLNINHDLVERLKN</sequence>
<dbReference type="InterPro" id="IPR042097">
    <property type="entry name" value="Aminopeptidase_N-like_N_sf"/>
</dbReference>
<dbReference type="EC" id="3.4.11.-" evidence="14"/>
<dbReference type="SUPFAM" id="SSF63737">
    <property type="entry name" value="Leukotriene A4 hydrolase N-terminal domain"/>
    <property type="match status" value="1"/>
</dbReference>
<dbReference type="InterPro" id="IPR050344">
    <property type="entry name" value="Peptidase_M1_aminopeptidases"/>
</dbReference>
<keyword evidence="9 14" id="KW-0482">Metalloprotease</keyword>
<dbReference type="FunFam" id="1.10.390.10:FF:000006">
    <property type="entry name" value="Puromycin-sensitive aminopeptidase"/>
    <property type="match status" value="1"/>
</dbReference>
<dbReference type="Pfam" id="PF17900">
    <property type="entry name" value="Peptidase_M1_N"/>
    <property type="match status" value="1"/>
</dbReference>
<keyword evidence="7 14" id="KW-0378">Hydrolase</keyword>
<dbReference type="GO" id="GO:0005615">
    <property type="term" value="C:extracellular space"/>
    <property type="evidence" value="ECO:0007669"/>
    <property type="project" value="TreeGrafter"/>
</dbReference>
<dbReference type="KEGG" id="fai:FAD_0645"/>
<dbReference type="GO" id="GO:0016020">
    <property type="term" value="C:membrane"/>
    <property type="evidence" value="ECO:0007669"/>
    <property type="project" value="TreeGrafter"/>
</dbReference>
<evidence type="ECO:0000256" key="4">
    <source>
        <dbReference type="ARBA" id="ARBA00022490"/>
    </source>
</evidence>
<dbReference type="InterPro" id="IPR024571">
    <property type="entry name" value="ERAP1-like_C_dom"/>
</dbReference>
<dbReference type="GO" id="GO:0043171">
    <property type="term" value="P:peptide catabolic process"/>
    <property type="evidence" value="ECO:0007669"/>
    <property type="project" value="TreeGrafter"/>
</dbReference>
<keyword evidence="5 14" id="KW-0645">Protease</keyword>
<dbReference type="Gene3D" id="2.60.40.1730">
    <property type="entry name" value="tricorn interacting facor f3 domain"/>
    <property type="match status" value="1"/>
</dbReference>
<dbReference type="SUPFAM" id="SSF55486">
    <property type="entry name" value="Metalloproteases ('zincins'), catalytic domain"/>
    <property type="match status" value="1"/>
</dbReference>
<dbReference type="Gene3D" id="1.25.50.20">
    <property type="match status" value="1"/>
</dbReference>
<dbReference type="GO" id="GO:0005737">
    <property type="term" value="C:cytoplasm"/>
    <property type="evidence" value="ECO:0007669"/>
    <property type="project" value="UniProtKB-SubCell"/>
</dbReference>
<feature type="active site" description="Proton acceptor" evidence="11">
    <location>
        <position position="276"/>
    </location>
</feature>
<dbReference type="PRINTS" id="PR00756">
    <property type="entry name" value="ALADIPTASE"/>
</dbReference>
<keyword evidence="8 12" id="KW-0862">Zinc</keyword>
<evidence type="ECO:0000256" key="14">
    <source>
        <dbReference type="RuleBase" id="RU364040"/>
    </source>
</evidence>
<dbReference type="GeneID" id="31676149"/>
<evidence type="ECO:0000256" key="10">
    <source>
        <dbReference type="ARBA" id="ARBA00053324"/>
    </source>
</evidence>
<dbReference type="InterPro" id="IPR027268">
    <property type="entry name" value="Peptidase_M4/M1_CTD_sf"/>
</dbReference>
<keyword evidence="4" id="KW-0963">Cytoplasm</keyword>
<evidence type="ECO:0000313" key="18">
    <source>
        <dbReference type="EMBL" id="ARD84556.1"/>
    </source>
</evidence>
<dbReference type="RefSeq" id="WP_081141744.1">
    <property type="nucleotide sequence ID" value="NZ_CP015363.1"/>
</dbReference>
<dbReference type="Proteomes" id="UP000192050">
    <property type="component" value="Chromosome"/>
</dbReference>
<evidence type="ECO:0000259" key="16">
    <source>
        <dbReference type="Pfam" id="PF11838"/>
    </source>
</evidence>
<keyword evidence="3 14" id="KW-0031">Aminopeptidase</keyword>
<comment type="subcellular location">
    <subcellularLocation>
        <location evidence="1">Cytoplasm</location>
    </subcellularLocation>
</comment>
<dbReference type="STRING" id="74969.FAD_0645"/>
<dbReference type="GO" id="GO:0070006">
    <property type="term" value="F:metalloaminopeptidase activity"/>
    <property type="evidence" value="ECO:0007669"/>
    <property type="project" value="TreeGrafter"/>
</dbReference>
<evidence type="ECO:0000259" key="15">
    <source>
        <dbReference type="Pfam" id="PF01433"/>
    </source>
</evidence>
<dbReference type="Gene3D" id="1.10.390.10">
    <property type="entry name" value="Neutral Protease Domain 2"/>
    <property type="match status" value="1"/>
</dbReference>
<evidence type="ECO:0000256" key="9">
    <source>
        <dbReference type="ARBA" id="ARBA00023049"/>
    </source>
</evidence>
<dbReference type="GO" id="GO:0008270">
    <property type="term" value="F:zinc ion binding"/>
    <property type="evidence" value="ECO:0007669"/>
    <property type="project" value="UniProtKB-UniRule"/>
</dbReference>
<reference evidence="18 19" key="1">
    <citation type="submission" date="2011-10" db="EMBL/GenBank/DDBJ databases">
        <title>Metabolic and evolutionary patterns in the extreme acidophile Ferroplasma acidiphilum.</title>
        <authorList>
            <person name="Golyshina O.V."/>
            <person name="Kozyavkin S.A."/>
            <person name="Tatusov R.L."/>
            <person name="Slesarev A.I."/>
            <person name="Golyshin P.N."/>
        </authorList>
    </citation>
    <scope>NUCLEOTIDE SEQUENCE [LARGE SCALE GENOMIC DNA]</scope>
    <source>
        <strain evidence="19">Y</strain>
    </source>
</reference>
<proteinExistence type="inferred from homology"/>
<feature type="binding site" evidence="12">
    <location>
        <position position="298"/>
    </location>
    <ligand>
        <name>Zn(2+)</name>
        <dbReference type="ChEBI" id="CHEBI:29105"/>
        <note>catalytic</note>
    </ligand>
</feature>
<dbReference type="Pfam" id="PF11838">
    <property type="entry name" value="ERAP1_C"/>
    <property type="match status" value="1"/>
</dbReference>
<comment type="similarity">
    <text evidence="2 14">Belongs to the peptidase M1 family.</text>
</comment>
<evidence type="ECO:0000256" key="1">
    <source>
        <dbReference type="ARBA" id="ARBA00004496"/>
    </source>
</evidence>
<dbReference type="CDD" id="cd09601">
    <property type="entry name" value="M1_APN-Q_like"/>
    <property type="match status" value="1"/>
</dbReference>
<accession>A0A1V0N3A8</accession>
<evidence type="ECO:0000256" key="11">
    <source>
        <dbReference type="PIRSR" id="PIRSR634016-1"/>
    </source>
</evidence>
<feature type="binding site" evidence="12">
    <location>
        <position position="275"/>
    </location>
    <ligand>
        <name>Zn(2+)</name>
        <dbReference type="ChEBI" id="CHEBI:29105"/>
        <note>catalytic</note>
    </ligand>
</feature>
<evidence type="ECO:0000256" key="13">
    <source>
        <dbReference type="PIRSR" id="PIRSR634016-4"/>
    </source>
</evidence>
<feature type="domain" description="Aminopeptidase N-like N-terminal" evidence="17">
    <location>
        <begin position="5"/>
        <end position="169"/>
    </location>
</feature>
<dbReference type="GO" id="GO:0006508">
    <property type="term" value="P:proteolysis"/>
    <property type="evidence" value="ECO:0007669"/>
    <property type="project" value="UniProtKB-KW"/>
</dbReference>
<keyword evidence="19" id="KW-1185">Reference proteome</keyword>
<feature type="domain" description="ERAP1-like C-terminal" evidence="16">
    <location>
        <begin position="485"/>
        <end position="781"/>
    </location>
</feature>
<evidence type="ECO:0000256" key="6">
    <source>
        <dbReference type="ARBA" id="ARBA00022723"/>
    </source>
</evidence>
<gene>
    <name evidence="18" type="ORF">FAD_0645</name>
</gene>
<feature type="domain" description="Peptidase M1 membrane alanine aminopeptidase" evidence="15">
    <location>
        <begin position="204"/>
        <end position="420"/>
    </location>
</feature>
<dbReference type="InterPro" id="IPR014782">
    <property type="entry name" value="Peptidase_M1_dom"/>
</dbReference>
<evidence type="ECO:0000259" key="17">
    <source>
        <dbReference type="Pfam" id="PF17900"/>
    </source>
</evidence>
<dbReference type="InterPro" id="IPR034016">
    <property type="entry name" value="M1_APN-typ"/>
</dbReference>
<evidence type="ECO:0000256" key="2">
    <source>
        <dbReference type="ARBA" id="ARBA00010136"/>
    </source>
</evidence>
<evidence type="ECO:0000256" key="7">
    <source>
        <dbReference type="ARBA" id="ARBA00022801"/>
    </source>
</evidence>
<dbReference type="GO" id="GO:0042277">
    <property type="term" value="F:peptide binding"/>
    <property type="evidence" value="ECO:0007669"/>
    <property type="project" value="TreeGrafter"/>
</dbReference>
<organism evidence="18 19">
    <name type="scientific">Ferroplasma acidiphilum</name>
    <dbReference type="NCBI Taxonomy" id="74969"/>
    <lineage>
        <taxon>Archaea</taxon>
        <taxon>Methanobacteriati</taxon>
        <taxon>Thermoplasmatota</taxon>
        <taxon>Thermoplasmata</taxon>
        <taxon>Thermoplasmatales</taxon>
        <taxon>Ferroplasmaceae</taxon>
        <taxon>Ferroplasma</taxon>
    </lineage>
</organism>
<dbReference type="PANTHER" id="PTHR11533">
    <property type="entry name" value="PROTEASE M1 ZINC METALLOPROTEASE"/>
    <property type="match status" value="1"/>
</dbReference>
<dbReference type="EMBL" id="CP015363">
    <property type="protein sequence ID" value="ARD84556.1"/>
    <property type="molecule type" value="Genomic_DNA"/>
</dbReference>
<comment type="cofactor">
    <cofactor evidence="12 14">
        <name>Zn(2+)</name>
        <dbReference type="ChEBI" id="CHEBI:29105"/>
    </cofactor>
    <text evidence="12 14">Binds 1 zinc ion per subunit.</text>
</comment>
<keyword evidence="6 12" id="KW-0479">Metal-binding</keyword>
<dbReference type="PANTHER" id="PTHR11533:SF174">
    <property type="entry name" value="PUROMYCIN-SENSITIVE AMINOPEPTIDASE-RELATED"/>
    <property type="match status" value="1"/>
</dbReference>
<dbReference type="Gene3D" id="2.60.40.1910">
    <property type="match status" value="1"/>
</dbReference>
<feature type="site" description="Transition state stabilizer" evidence="13">
    <location>
        <position position="361"/>
    </location>
</feature>